<organism evidence="2 3">
    <name type="scientific">Xanthomonas euvesicatoria</name>
    <dbReference type="NCBI Taxonomy" id="456327"/>
    <lineage>
        <taxon>Bacteria</taxon>
        <taxon>Pseudomonadati</taxon>
        <taxon>Pseudomonadota</taxon>
        <taxon>Gammaproteobacteria</taxon>
        <taxon>Lysobacterales</taxon>
        <taxon>Lysobacteraceae</taxon>
        <taxon>Xanthomonas</taxon>
    </lineage>
</organism>
<feature type="transmembrane region" description="Helical" evidence="1">
    <location>
        <begin position="670"/>
        <end position="690"/>
    </location>
</feature>
<feature type="transmembrane region" description="Helical" evidence="1">
    <location>
        <begin position="475"/>
        <end position="499"/>
    </location>
</feature>
<feature type="transmembrane region" description="Helical" evidence="1">
    <location>
        <begin position="444"/>
        <end position="463"/>
    </location>
</feature>
<protein>
    <recommendedName>
        <fullName evidence="4">Glycosyltransferase RgtA/B/C/D-like domain-containing protein</fullName>
    </recommendedName>
</protein>
<feature type="transmembrane region" description="Helical" evidence="1">
    <location>
        <begin position="242"/>
        <end position="261"/>
    </location>
</feature>
<feature type="transmembrane region" description="Helical" evidence="1">
    <location>
        <begin position="267"/>
        <end position="284"/>
    </location>
</feature>
<evidence type="ECO:0008006" key="4">
    <source>
        <dbReference type="Google" id="ProtNLM"/>
    </source>
</evidence>
<keyword evidence="1" id="KW-1133">Transmembrane helix</keyword>
<feature type="transmembrane region" description="Helical" evidence="1">
    <location>
        <begin position="505"/>
        <end position="525"/>
    </location>
</feature>
<feature type="transmembrane region" description="Helical" evidence="1">
    <location>
        <begin position="697"/>
        <end position="715"/>
    </location>
</feature>
<feature type="transmembrane region" description="Helical" evidence="1">
    <location>
        <begin position="296"/>
        <end position="316"/>
    </location>
</feature>
<keyword evidence="1" id="KW-0812">Transmembrane</keyword>
<dbReference type="Proteomes" id="UP001304429">
    <property type="component" value="Chromosome"/>
</dbReference>
<feature type="transmembrane region" description="Helical" evidence="1">
    <location>
        <begin position="610"/>
        <end position="634"/>
    </location>
</feature>
<sequence length="750" mass="80902">MFIFGGYMSVPPPNAAGKTNASHAVRWDPRAHCQSALAPFFFEEKSMFCLFRKWHAIAVLSMSLLACQQSPHPGLLQEGGCPPKQSPYLKQAPSIDGRITYCDQGDASTGEIRTTAYPAGTRRVTVMMAGYPDTGGVRILAVATDGSFTSTLKADKIGESWKSVTFQLPEAAQTHAFYLQLVDDATGPFGWAGMGFDRAGLSTTLPAHALPMALAILTAHLWIILAGLLLPRTWTIPARALCAVLALGAASGCVIASYIASPTLGGIIAYGLAALPLLALPLRLRRGPAPIAEAAALHHIFFPSFLLTLLILWIGLYPFSWDGQDWQVAANRWRNLPMDSWLPLTFAEMVSAGRLDVPMIGDWLSSDRPPLQSGLYLLFFHSWLPGGGLIYQALSTWAQALVLVPLLVLVGTLPLRSQRAAIVFALALSPLVLLNGLFVWPKLFAATFCAIFHIALFGPASIARPARWSMAGLAAAMAMLSHGGALFALVGSTAALLLLKRKQALWVLVKTGILAVSAYLPWVGYQRLIDPPGDRLLKWHFAGQVTVTQDSFLHVLRAAYADLGFGQWLAGRAYNLNSLMHGSFGFFGDALALFRSYSPAAITTVVDNSFFYGAYSLWFASPLWLLPCIAYALAKHRNLRLVRFPSDLALATAFSFLLWILVIYEPGQTIIHQGAYFSFLMSMLVVLIMLAQCLPPALYAVVALNVAVAALAYAFDRPFDGASSAIYIGATLALTGGLLASCSLASAEYG</sequence>
<proteinExistence type="predicted"/>
<evidence type="ECO:0000313" key="3">
    <source>
        <dbReference type="Proteomes" id="UP001304429"/>
    </source>
</evidence>
<evidence type="ECO:0000313" key="2">
    <source>
        <dbReference type="EMBL" id="WOP57349.1"/>
    </source>
</evidence>
<feature type="transmembrane region" description="Helical" evidence="1">
    <location>
        <begin position="727"/>
        <end position="747"/>
    </location>
</feature>
<name>A0AAX4FL88_XANEU</name>
<dbReference type="AlphaFoldDB" id="A0AAX4FL88"/>
<feature type="transmembrane region" description="Helical" evidence="1">
    <location>
        <begin position="646"/>
        <end position="664"/>
    </location>
</feature>
<feature type="transmembrane region" description="Helical" evidence="1">
    <location>
        <begin position="209"/>
        <end position="230"/>
    </location>
</feature>
<reference evidence="2" key="1">
    <citation type="submission" date="2023-10" db="EMBL/GenBank/DDBJ databases">
        <title>Comparative Genomic Analysis of Tomato Bacterial Spot Xanthomonads Reveals A New Lineage of Xanthomonas euvesicatoria.</title>
        <authorList>
            <person name="Huang C.-J."/>
            <person name="Wu T.-L."/>
            <person name="Wu Y.-L."/>
            <person name="Wang R.-S."/>
            <person name="Lin Y.-C."/>
        </authorList>
    </citation>
    <scope>NUCLEOTIDE SEQUENCE</scope>
    <source>
        <strain evidence="2">T0319-01</strain>
    </source>
</reference>
<dbReference type="RefSeq" id="WP_228729022.1">
    <property type="nucleotide sequence ID" value="NZ_CP137532.1"/>
</dbReference>
<accession>A0AAX4FL88</accession>
<gene>
    <name evidence="2" type="ORF">R5577_04010</name>
</gene>
<evidence type="ECO:0000256" key="1">
    <source>
        <dbReference type="SAM" id="Phobius"/>
    </source>
</evidence>
<dbReference type="EMBL" id="CP137539">
    <property type="protein sequence ID" value="WOP57349.1"/>
    <property type="molecule type" value="Genomic_DNA"/>
</dbReference>
<feature type="transmembrane region" description="Helical" evidence="1">
    <location>
        <begin position="389"/>
        <end position="413"/>
    </location>
</feature>
<keyword evidence="1" id="KW-0472">Membrane</keyword>